<accession>A0A0R0JTA4</accession>
<evidence type="ECO:0000313" key="2">
    <source>
        <dbReference type="EnsemblPlants" id="KRH55371"/>
    </source>
</evidence>
<dbReference type="Proteomes" id="UP000008827">
    <property type="component" value="Chromosome 6"/>
</dbReference>
<dbReference type="InParanoid" id="A0A0R0JTA4"/>
<dbReference type="EnsemblPlants" id="KRH55371">
    <property type="protein sequence ID" value="KRH55371"/>
    <property type="gene ID" value="GLYMA_06G250200"/>
</dbReference>
<evidence type="ECO:0000313" key="3">
    <source>
        <dbReference type="Proteomes" id="UP000008827"/>
    </source>
</evidence>
<protein>
    <recommendedName>
        <fullName evidence="4">RNase H type-1 domain-containing protein</fullName>
    </recommendedName>
</protein>
<reference evidence="2" key="2">
    <citation type="submission" date="2018-02" db="UniProtKB">
        <authorList>
            <consortium name="EnsemblPlants"/>
        </authorList>
    </citation>
    <scope>IDENTIFICATION</scope>
    <source>
        <strain evidence="2">Williams 82</strain>
    </source>
</reference>
<evidence type="ECO:0008006" key="4">
    <source>
        <dbReference type="Google" id="ProtNLM"/>
    </source>
</evidence>
<dbReference type="AlphaFoldDB" id="A0A0R0JTA4"/>
<organism evidence="1">
    <name type="scientific">Glycine max</name>
    <name type="common">Soybean</name>
    <name type="synonym">Glycine hispida</name>
    <dbReference type="NCBI Taxonomy" id="3847"/>
    <lineage>
        <taxon>Eukaryota</taxon>
        <taxon>Viridiplantae</taxon>
        <taxon>Streptophyta</taxon>
        <taxon>Embryophyta</taxon>
        <taxon>Tracheophyta</taxon>
        <taxon>Spermatophyta</taxon>
        <taxon>Magnoliopsida</taxon>
        <taxon>eudicotyledons</taxon>
        <taxon>Gunneridae</taxon>
        <taxon>Pentapetalae</taxon>
        <taxon>rosids</taxon>
        <taxon>fabids</taxon>
        <taxon>Fabales</taxon>
        <taxon>Fabaceae</taxon>
        <taxon>Papilionoideae</taxon>
        <taxon>50 kb inversion clade</taxon>
        <taxon>NPAAA clade</taxon>
        <taxon>indigoferoid/millettioid clade</taxon>
        <taxon>Phaseoleae</taxon>
        <taxon>Glycine</taxon>
        <taxon>Glycine subgen. Soja</taxon>
    </lineage>
</organism>
<evidence type="ECO:0000313" key="1">
    <source>
        <dbReference type="EMBL" id="KRH55371.1"/>
    </source>
</evidence>
<sequence>MERGYFNLWLECDSFLTIQAFGDPSIVPWSLHNRWMNCLAFIKTLNFQVYSEKVGFIESLISVIGVNLVRINGSKVMSYLVP</sequence>
<dbReference type="EMBL" id="CM000839">
    <property type="protein sequence ID" value="KRH55371.1"/>
    <property type="molecule type" value="Genomic_DNA"/>
</dbReference>
<reference evidence="1" key="3">
    <citation type="submission" date="2018-07" db="EMBL/GenBank/DDBJ databases">
        <title>WGS assembly of Glycine max.</title>
        <authorList>
            <person name="Schmutz J."/>
            <person name="Cannon S."/>
            <person name="Schlueter J."/>
            <person name="Ma J."/>
            <person name="Mitros T."/>
            <person name="Nelson W."/>
            <person name="Hyten D."/>
            <person name="Song Q."/>
            <person name="Thelen J."/>
            <person name="Cheng J."/>
            <person name="Xu D."/>
            <person name="Hellsten U."/>
            <person name="May G."/>
            <person name="Yu Y."/>
            <person name="Sakurai T."/>
            <person name="Umezawa T."/>
            <person name="Bhattacharyya M."/>
            <person name="Sandhu D."/>
            <person name="Valliyodan B."/>
            <person name="Lindquist E."/>
            <person name="Peto M."/>
            <person name="Grant D."/>
            <person name="Shu S."/>
            <person name="Goodstein D."/>
            <person name="Barry K."/>
            <person name="Futrell-Griggs M."/>
            <person name="Abernathy B."/>
            <person name="Du J."/>
            <person name="Tian Z."/>
            <person name="Zhu L."/>
            <person name="Gill N."/>
            <person name="Joshi T."/>
            <person name="Libault M."/>
            <person name="Sethuraman A."/>
            <person name="Zhang X."/>
            <person name="Shinozaki K."/>
            <person name="Nguyen H."/>
            <person name="Wing R."/>
            <person name="Cregan P."/>
            <person name="Specht J."/>
            <person name="Grimwood J."/>
            <person name="Rokhsar D."/>
            <person name="Stacey G."/>
            <person name="Shoemaker R."/>
            <person name="Jackson S."/>
        </authorList>
    </citation>
    <scope>NUCLEOTIDE SEQUENCE</scope>
    <source>
        <tissue evidence="1">Callus</tissue>
    </source>
</reference>
<name>A0A0R0JTA4_SOYBN</name>
<reference evidence="1 2" key="1">
    <citation type="journal article" date="2010" name="Nature">
        <title>Genome sequence of the palaeopolyploid soybean.</title>
        <authorList>
            <person name="Schmutz J."/>
            <person name="Cannon S.B."/>
            <person name="Schlueter J."/>
            <person name="Ma J."/>
            <person name="Mitros T."/>
            <person name="Nelson W."/>
            <person name="Hyten D.L."/>
            <person name="Song Q."/>
            <person name="Thelen J.J."/>
            <person name="Cheng J."/>
            <person name="Xu D."/>
            <person name="Hellsten U."/>
            <person name="May G.D."/>
            <person name="Yu Y."/>
            <person name="Sakurai T."/>
            <person name="Umezawa T."/>
            <person name="Bhattacharyya M.K."/>
            <person name="Sandhu D."/>
            <person name="Valliyodan B."/>
            <person name="Lindquist E."/>
            <person name="Peto M."/>
            <person name="Grant D."/>
            <person name="Shu S."/>
            <person name="Goodstein D."/>
            <person name="Barry K."/>
            <person name="Futrell-Griggs M."/>
            <person name="Abernathy B."/>
            <person name="Du J."/>
            <person name="Tian Z."/>
            <person name="Zhu L."/>
            <person name="Gill N."/>
            <person name="Joshi T."/>
            <person name="Libault M."/>
            <person name="Sethuraman A."/>
            <person name="Zhang X.-C."/>
            <person name="Shinozaki K."/>
            <person name="Nguyen H.T."/>
            <person name="Wing R.A."/>
            <person name="Cregan P."/>
            <person name="Specht J."/>
            <person name="Grimwood J."/>
            <person name="Rokhsar D."/>
            <person name="Stacey G."/>
            <person name="Shoemaker R.C."/>
            <person name="Jackson S.A."/>
        </authorList>
    </citation>
    <scope>NUCLEOTIDE SEQUENCE</scope>
    <source>
        <strain evidence="2">cv. Williams 82</strain>
        <tissue evidence="1">Callus</tissue>
    </source>
</reference>
<keyword evidence="3" id="KW-1185">Reference proteome</keyword>
<gene>
    <name evidence="1" type="ORF">GLYMA_06G250200</name>
</gene>
<proteinExistence type="predicted"/>
<dbReference type="Gramene" id="KRH55371">
    <property type="protein sequence ID" value="KRH55371"/>
    <property type="gene ID" value="GLYMA_06G250200"/>
</dbReference>